<proteinExistence type="predicted"/>
<dbReference type="AlphaFoldDB" id="A0ABD2CRT6"/>
<dbReference type="Proteomes" id="UP001607303">
    <property type="component" value="Unassembled WGS sequence"/>
</dbReference>
<protein>
    <submittedName>
        <fullName evidence="1">Uncharacterized protein</fullName>
    </submittedName>
</protein>
<gene>
    <name evidence="1" type="ORF">V1477_003707</name>
</gene>
<reference evidence="1 2" key="1">
    <citation type="journal article" date="2024" name="Ann. Entomol. Soc. Am.">
        <title>Genomic analyses of the southern and eastern yellowjacket wasps (Hymenoptera: Vespidae) reveal evolutionary signatures of social life.</title>
        <authorList>
            <person name="Catto M.A."/>
            <person name="Caine P.B."/>
            <person name="Orr S.E."/>
            <person name="Hunt B.G."/>
            <person name="Goodisman M.A.D."/>
        </authorList>
    </citation>
    <scope>NUCLEOTIDE SEQUENCE [LARGE SCALE GENOMIC DNA]</scope>
    <source>
        <strain evidence="1">232</strain>
        <tissue evidence="1">Head and thorax</tissue>
    </source>
</reference>
<sequence>MREQKQWDPVRAYLMRNIEYVQGRGQNITPCQLPVSPIMIYLKSFIKFI</sequence>
<name>A0ABD2CRT6_VESMC</name>
<evidence type="ECO:0000313" key="2">
    <source>
        <dbReference type="Proteomes" id="UP001607303"/>
    </source>
</evidence>
<dbReference type="EMBL" id="JAYRBN010000034">
    <property type="protein sequence ID" value="KAL2747812.1"/>
    <property type="molecule type" value="Genomic_DNA"/>
</dbReference>
<evidence type="ECO:0000313" key="1">
    <source>
        <dbReference type="EMBL" id="KAL2747812.1"/>
    </source>
</evidence>
<organism evidence="1 2">
    <name type="scientific">Vespula maculifrons</name>
    <name type="common">Eastern yellow jacket</name>
    <name type="synonym">Wasp</name>
    <dbReference type="NCBI Taxonomy" id="7453"/>
    <lineage>
        <taxon>Eukaryota</taxon>
        <taxon>Metazoa</taxon>
        <taxon>Ecdysozoa</taxon>
        <taxon>Arthropoda</taxon>
        <taxon>Hexapoda</taxon>
        <taxon>Insecta</taxon>
        <taxon>Pterygota</taxon>
        <taxon>Neoptera</taxon>
        <taxon>Endopterygota</taxon>
        <taxon>Hymenoptera</taxon>
        <taxon>Apocrita</taxon>
        <taxon>Aculeata</taxon>
        <taxon>Vespoidea</taxon>
        <taxon>Vespidae</taxon>
        <taxon>Vespinae</taxon>
        <taxon>Vespula</taxon>
    </lineage>
</organism>
<accession>A0ABD2CRT6</accession>
<keyword evidence="2" id="KW-1185">Reference proteome</keyword>
<comment type="caution">
    <text evidence="1">The sequence shown here is derived from an EMBL/GenBank/DDBJ whole genome shotgun (WGS) entry which is preliminary data.</text>
</comment>